<feature type="transmembrane region" description="Helical" evidence="1">
    <location>
        <begin position="136"/>
        <end position="154"/>
    </location>
</feature>
<keyword evidence="1" id="KW-0472">Membrane</keyword>
<organism evidence="2">
    <name type="scientific">freshwater metagenome</name>
    <dbReference type="NCBI Taxonomy" id="449393"/>
    <lineage>
        <taxon>unclassified sequences</taxon>
        <taxon>metagenomes</taxon>
        <taxon>ecological metagenomes</taxon>
    </lineage>
</organism>
<sequence length="231" mass="24804">MSVNDIVDDDLESEDAHPAARLKSLVHQGAGRLSVLGAILTIWIMDTVLSRHLVASGVVASHVELLDALEWVGTAIFVLTSVTLMVAMTRRYDRLLIPAAAVYLAVAVLQVVVNVISMLSTADTHHGGGLGTLWDVGAVYGMSVIVFMFVYIFLDLTTPGGAFVWPARDGKPAPTPNLFDYMFISMNVNSTYGPTNEAMMSRPGKLLMGLQVLLAVMMLTVLISRAVAATN</sequence>
<feature type="transmembrane region" description="Helical" evidence="1">
    <location>
        <begin position="206"/>
        <end position="228"/>
    </location>
</feature>
<accession>A0A6J7S2U4</accession>
<reference evidence="2" key="1">
    <citation type="submission" date="2020-05" db="EMBL/GenBank/DDBJ databases">
        <authorList>
            <person name="Chiriac C."/>
            <person name="Salcher M."/>
            <person name="Ghai R."/>
            <person name="Kavagutti S V."/>
        </authorList>
    </citation>
    <scope>NUCLEOTIDE SEQUENCE</scope>
</reference>
<proteinExistence type="predicted"/>
<evidence type="ECO:0000313" key="2">
    <source>
        <dbReference type="EMBL" id="CAB5035624.1"/>
    </source>
</evidence>
<name>A0A6J7S2U4_9ZZZZ</name>
<dbReference type="EMBL" id="CAFBPU010000032">
    <property type="protein sequence ID" value="CAB5035624.1"/>
    <property type="molecule type" value="Genomic_DNA"/>
</dbReference>
<keyword evidence="1" id="KW-1133">Transmembrane helix</keyword>
<feature type="transmembrane region" description="Helical" evidence="1">
    <location>
        <begin position="95"/>
        <end position="116"/>
    </location>
</feature>
<protein>
    <submittedName>
        <fullName evidence="2">Unannotated protein</fullName>
    </submittedName>
</protein>
<feature type="transmembrane region" description="Helical" evidence="1">
    <location>
        <begin position="69"/>
        <end position="88"/>
    </location>
</feature>
<evidence type="ECO:0000256" key="1">
    <source>
        <dbReference type="SAM" id="Phobius"/>
    </source>
</evidence>
<dbReference type="AlphaFoldDB" id="A0A6J7S2U4"/>
<keyword evidence="1" id="KW-0812">Transmembrane</keyword>
<gene>
    <name evidence="2" type="ORF">UFOPK4150_01519</name>
</gene>
<feature type="transmembrane region" description="Helical" evidence="1">
    <location>
        <begin position="30"/>
        <end position="49"/>
    </location>
</feature>